<keyword evidence="1 2" id="KW-1015">Disulfide bond</keyword>
<feature type="transmembrane region" description="Helical" evidence="4">
    <location>
        <begin position="1624"/>
        <end position="1648"/>
    </location>
</feature>
<feature type="disulfide bond" evidence="3">
    <location>
        <begin position="384"/>
        <end position="399"/>
    </location>
</feature>
<feature type="disulfide bond" evidence="3">
    <location>
        <begin position="1469"/>
        <end position="1484"/>
    </location>
</feature>
<feature type="disulfide bond" evidence="3">
    <location>
        <begin position="1250"/>
        <end position="1265"/>
    </location>
</feature>
<gene>
    <name evidence="8" type="primary">MALRD1</name>
</gene>
<evidence type="ECO:0000259" key="5">
    <source>
        <dbReference type="PROSITE" id="PS50026"/>
    </source>
</evidence>
<dbReference type="PRINTS" id="PR00261">
    <property type="entry name" value="LDLRECEPTOR"/>
</dbReference>
<organism evidence="7 8">
    <name type="scientific">Pogona vitticeps</name>
    <name type="common">central bearded dragon</name>
    <dbReference type="NCBI Taxonomy" id="103695"/>
    <lineage>
        <taxon>Eukaryota</taxon>
        <taxon>Metazoa</taxon>
        <taxon>Chordata</taxon>
        <taxon>Craniata</taxon>
        <taxon>Vertebrata</taxon>
        <taxon>Euteleostomi</taxon>
        <taxon>Lepidosauria</taxon>
        <taxon>Squamata</taxon>
        <taxon>Bifurcata</taxon>
        <taxon>Unidentata</taxon>
        <taxon>Episquamata</taxon>
        <taxon>Toxicofera</taxon>
        <taxon>Iguania</taxon>
        <taxon>Acrodonta</taxon>
        <taxon>Agamidae</taxon>
        <taxon>Amphibolurinae</taxon>
        <taxon>Pogona</taxon>
    </lineage>
</organism>
<feature type="domain" description="MAM" evidence="6">
    <location>
        <begin position="192"/>
        <end position="356"/>
    </location>
</feature>
<evidence type="ECO:0000313" key="7">
    <source>
        <dbReference type="Proteomes" id="UP001652642"/>
    </source>
</evidence>
<feature type="domain" description="MAM" evidence="6">
    <location>
        <begin position="852"/>
        <end position="1012"/>
    </location>
</feature>
<dbReference type="PROSITE" id="PS00022">
    <property type="entry name" value="EGF_1"/>
    <property type="match status" value="1"/>
</dbReference>
<evidence type="ECO:0000259" key="6">
    <source>
        <dbReference type="PROSITE" id="PS50060"/>
    </source>
</evidence>
<keyword evidence="4" id="KW-0472">Membrane</keyword>
<reference evidence="8" key="1">
    <citation type="submission" date="2025-08" db="UniProtKB">
        <authorList>
            <consortium name="RefSeq"/>
        </authorList>
    </citation>
    <scope>IDENTIFICATION</scope>
</reference>
<feature type="disulfide bond" evidence="3">
    <location>
        <begin position="1516"/>
        <end position="1531"/>
    </location>
</feature>
<feature type="disulfide bond" evidence="3">
    <location>
        <begin position="613"/>
        <end position="628"/>
    </location>
</feature>
<feature type="disulfide bond" evidence="3">
    <location>
        <begin position="1238"/>
        <end position="1256"/>
    </location>
</feature>
<dbReference type="PROSITE" id="PS50026">
    <property type="entry name" value="EGF_3"/>
    <property type="match status" value="1"/>
</dbReference>
<dbReference type="PROSITE" id="PS01209">
    <property type="entry name" value="LDLRA_1"/>
    <property type="match status" value="6"/>
</dbReference>
<dbReference type="SUPFAM" id="SSF49899">
    <property type="entry name" value="Concanavalin A-like lectins/glucanases"/>
    <property type="match status" value="7"/>
</dbReference>
<dbReference type="SUPFAM" id="SSF57424">
    <property type="entry name" value="LDL receptor-like module"/>
    <property type="match status" value="8"/>
</dbReference>
<dbReference type="InterPro" id="IPR036055">
    <property type="entry name" value="LDL_receptor-like_sf"/>
</dbReference>
<evidence type="ECO:0000256" key="2">
    <source>
        <dbReference type="PROSITE-ProRule" id="PRU00076"/>
    </source>
</evidence>
<dbReference type="Gene3D" id="2.60.120.200">
    <property type="match status" value="7"/>
</dbReference>
<keyword evidence="4" id="KW-0812">Transmembrane</keyword>
<accession>A0ABM5GML1</accession>
<dbReference type="InterPro" id="IPR000998">
    <property type="entry name" value="MAM_dom"/>
</dbReference>
<dbReference type="PANTHER" id="PTHR23282">
    <property type="entry name" value="APICAL ENDOSOMAL GLYCOPROTEIN PRECURSOR"/>
    <property type="match status" value="1"/>
</dbReference>
<dbReference type="InterPro" id="IPR013320">
    <property type="entry name" value="ConA-like_dom_sf"/>
</dbReference>
<proteinExistence type="predicted"/>
<evidence type="ECO:0000256" key="3">
    <source>
        <dbReference type="PROSITE-ProRule" id="PRU00124"/>
    </source>
</evidence>
<feature type="disulfide bond" evidence="3">
    <location>
        <begin position="811"/>
        <end position="823"/>
    </location>
</feature>
<dbReference type="Gene3D" id="4.10.400.10">
    <property type="entry name" value="Low-density Lipoprotein Receptor"/>
    <property type="match status" value="9"/>
</dbReference>
<dbReference type="RefSeq" id="XP_072858877.1">
    <property type="nucleotide sequence ID" value="XM_073002776.1"/>
</dbReference>
<sequence>MATPENKGGSFIYVSGSPEANAKPVISYLSSPIFTKLSSDATYCQVRFWYQLSQDSQLSVFIRTFPNGSLQSVKSQPFKSTTQWTKADILIQNTTGEIAGPFQIILQAMIQTEKAAIAVDDISITTACQTNYTSFSSTYKEADTKMDISDASSLYCPPGFLPCQDGDCVSSDKFCDFAPDCPDGSDEVMCPAECDFEKDNCGWLETASGDEFDWIRASRSILPPTFQQQAPPHDHTYNLSSGHFMFILKNSSSITQIAQLRSPRFRQAGSDCSVTFWYYNYGMSVGAAEMQLLVDGLQDPTVLWRIYYNQGDQWLKASIQLGRLPQPFQLSLNKVSLGFYDGVSAIDDITFEGCALPSPALNCEDPDHFWCQDTKACIDSLLLCDLVDDCGDRSDENECAPELQCSFELGLCNWEQDTDDDFNWTRNQGLTSTPNTGPMKDHTLGTSKGHYLYIESSEPQMFQNKAALLSPVFDATSAYDNKSCLFRFHYHMFGKHIYRLAVSQRTVSNTRGHLLWHAFGNQGNRWIKKVLYITSSEPFQILVEGTVGDGFTGDIGIDDLSFMDCTLYNGTLPVGVITPSGTSVPVTLPMNNCTEKEFVCRATGQCINIIQRCDFRPDCSDKSDESFCASDACNFEHGDFCEWYQPPATVATKNSAHTAHVFQWAPGKGAGIHPGEENHRPLTDHTTATREGWYLYADSSNGDFGNTAEIITPVISQTGPKCKLVFWNYMNGATVGSLEVLSKVENTTTRLWAQSGPQGPQWNKAEAFLGVRSYFQVLFRAKRGISYVGDVTVDDILFKDCSPLLILDRPCTSEEFTCANQYCIPQENLCDFVNDCADNTDESDSICSVSIGRCNFEFDLCQWEQDQNDDFDWNLGNGGLPRAGTGPMADHSLQEPSGHYIFIKNFFPQLPGQEARIFSVMISRKSKNCKIIFYYHMYGENIGSLTVYQETVSTSRKVLFTLSGNQGNFWKRKVLPLEADEDFRVIFEGHVGNAYRRSIALDDIVFTRECLPSYNFLSEEPTELPVTGACFPGYLECLNGKCYTPEQRCNFEDDCGDNTDEKECGTSCTFEKEMCGWRNSLADNFDWVMGTSLPQGLVPSKDHTLGNRKGHFLYLRAKSTGIKGEKAHLRSSRWTESGTACTLNFWYYMFSKATGHIQVLIKVESSLFRVWSDSGDYGDQWKKAEVHLGKLRNFEVLFEGIRTKDLGGGAAIDDIEYADCSTIGEDPAVCPADTDFVCWNKKCIESHLVCDYKPDCKDWSDEADCSQYTTVPGSCNFETQGHDWTTLCGFIQDPRADLDWHIGNSTVIEQEDLTRDHTPGNGHNFLYVNSSSQQEGNRAKIVTTRFFPASLGICRLRFWFWMCNSPNAGILKVFTVEEFGMDMLMWAATGVQSSTWTYANVVLSSNRPFKVAFEAEVGSNEAIEFALDDISFTPECASGGSVAPQPPTCNSDQFTCVYVKQCVPLSAKCNRVEDCADGSDEIACPIEKPTAASPRLCKDTEFQCANQLCIPSLLRCDGVPDCMFNEDEANCPIKDCFDGFVLCPSTNSCIPVSQRCDGIADCIDFVPDESSCSDCPEAYCKNGGICIKEPVPICQCGKEWKGNRCHIKAEPPLIPSSGSLQNDIWTGLGIGLAFLLIEIAVAVSCILAKRKLPRTKPEELSNTSFDNPLYEAQRVKSTECADSLGVQISVSPWQTQQEFSCSKDRMATSFANPLYGTATGRTMEAP</sequence>
<dbReference type="Pfam" id="PF00057">
    <property type="entry name" value="Ldl_recept_a"/>
    <property type="match status" value="7"/>
</dbReference>
<dbReference type="Pfam" id="PF00629">
    <property type="entry name" value="MAM"/>
    <property type="match status" value="7"/>
</dbReference>
<keyword evidence="7" id="KW-1185">Reference proteome</keyword>
<keyword evidence="2" id="KW-0245">EGF-like domain</keyword>
<dbReference type="SMART" id="SM00192">
    <property type="entry name" value="LDLa"/>
    <property type="match status" value="9"/>
</dbReference>
<feature type="domain" description="MAM" evidence="6">
    <location>
        <begin position="1273"/>
        <end position="1438"/>
    </location>
</feature>
<evidence type="ECO:0000256" key="1">
    <source>
        <dbReference type="ARBA" id="ARBA00023157"/>
    </source>
</evidence>
<dbReference type="CDD" id="cd00112">
    <property type="entry name" value="LDLa"/>
    <property type="match status" value="8"/>
</dbReference>
<dbReference type="PROSITE" id="PS50068">
    <property type="entry name" value="LDLRA_2"/>
    <property type="match status" value="9"/>
</dbReference>
<feature type="disulfide bond" evidence="3">
    <location>
        <begin position="1049"/>
        <end position="1064"/>
    </location>
</feature>
<feature type="domain" description="MAM" evidence="6">
    <location>
        <begin position="1"/>
        <end position="130"/>
    </location>
</feature>
<feature type="disulfide bond" evidence="3">
    <location>
        <begin position="1504"/>
        <end position="1522"/>
    </location>
</feature>
<dbReference type="Proteomes" id="UP001652642">
    <property type="component" value="Chromosome 6"/>
</dbReference>
<name>A0ABM5GML1_9SAUR</name>
<feature type="domain" description="EGF-like" evidence="5">
    <location>
        <begin position="1573"/>
        <end position="1606"/>
    </location>
</feature>
<dbReference type="PROSITE" id="PS50060">
    <property type="entry name" value="MAM_2"/>
    <property type="match status" value="7"/>
</dbReference>
<comment type="caution">
    <text evidence="2">Lacks conserved residue(s) required for the propagation of feature annotation.</text>
</comment>
<feature type="disulfide bond" evidence="3">
    <location>
        <begin position="1037"/>
        <end position="1055"/>
    </location>
</feature>
<feature type="disulfide bond" evidence="3">
    <location>
        <begin position="1497"/>
        <end position="1509"/>
    </location>
</feature>
<feature type="disulfide bond" evidence="3">
    <location>
        <begin position="175"/>
        <end position="190"/>
    </location>
</feature>
<keyword evidence="4" id="KW-1133">Transmembrane helix</keyword>
<feature type="domain" description="MAM" evidence="6">
    <location>
        <begin position="1066"/>
        <end position="1222"/>
    </location>
</feature>
<feature type="domain" description="MAM" evidence="6">
    <location>
        <begin position="631"/>
        <end position="803"/>
    </location>
</feature>
<feature type="disulfide bond" evidence="3">
    <location>
        <begin position="163"/>
        <end position="181"/>
    </location>
</feature>
<feature type="disulfide bond" evidence="2">
    <location>
        <begin position="1596"/>
        <end position="1605"/>
    </location>
</feature>
<evidence type="ECO:0000313" key="8">
    <source>
        <dbReference type="RefSeq" id="XP_072858877.1"/>
    </source>
</evidence>
<dbReference type="InterPro" id="IPR000742">
    <property type="entry name" value="EGF"/>
</dbReference>
<dbReference type="InterPro" id="IPR023415">
    <property type="entry name" value="LDLR_class-A_CS"/>
</dbReference>
<feature type="disulfide bond" evidence="3">
    <location>
        <begin position="156"/>
        <end position="168"/>
    </location>
</feature>
<dbReference type="CDD" id="cd06263">
    <property type="entry name" value="MAM"/>
    <property type="match status" value="6"/>
</dbReference>
<protein>
    <submittedName>
        <fullName evidence="8">MAM and LDL-receptor class A domain-containing protein 1</fullName>
    </submittedName>
</protein>
<evidence type="ECO:0000256" key="4">
    <source>
        <dbReference type="SAM" id="Phobius"/>
    </source>
</evidence>
<dbReference type="PANTHER" id="PTHR23282:SF140">
    <property type="entry name" value="MAM AND LDL-RECEPTOR CLASS A DOMAIN-CONTAINING PROTEIN 1"/>
    <property type="match status" value="1"/>
</dbReference>
<feature type="domain" description="MAM" evidence="6">
    <location>
        <begin position="403"/>
        <end position="567"/>
    </location>
</feature>
<dbReference type="InterPro" id="IPR002172">
    <property type="entry name" value="LDrepeatLR_classA_rpt"/>
</dbReference>
<dbReference type="SMART" id="SM00137">
    <property type="entry name" value="MAM"/>
    <property type="match status" value="6"/>
</dbReference>
<dbReference type="GeneID" id="110082644"/>
<feature type="disulfide bond" evidence="3">
    <location>
        <begin position="1030"/>
        <end position="1042"/>
    </location>
</feature>
<feature type="disulfide bond" evidence="3">
    <location>
        <begin position="818"/>
        <end position="836"/>
    </location>
</feature>
<dbReference type="InterPro" id="IPR051560">
    <property type="entry name" value="MAM_domain-containing"/>
</dbReference>